<name>A0A8E2DY70_9PEZI</name>
<feature type="transmembrane region" description="Helical" evidence="1">
    <location>
        <begin position="7"/>
        <end position="26"/>
    </location>
</feature>
<keyword evidence="1" id="KW-0472">Membrane</keyword>
<proteinExistence type="predicted"/>
<reference evidence="2 3" key="1">
    <citation type="journal article" date="2016" name="Nat. Commun.">
        <title>Ectomycorrhizal ecology is imprinted in the genome of the dominant symbiotic fungus Cenococcum geophilum.</title>
        <authorList>
            <consortium name="DOE Joint Genome Institute"/>
            <person name="Peter M."/>
            <person name="Kohler A."/>
            <person name="Ohm R.A."/>
            <person name="Kuo A."/>
            <person name="Krutzmann J."/>
            <person name="Morin E."/>
            <person name="Arend M."/>
            <person name="Barry K.W."/>
            <person name="Binder M."/>
            <person name="Choi C."/>
            <person name="Clum A."/>
            <person name="Copeland A."/>
            <person name="Grisel N."/>
            <person name="Haridas S."/>
            <person name="Kipfer T."/>
            <person name="LaButti K."/>
            <person name="Lindquist E."/>
            <person name="Lipzen A."/>
            <person name="Maire R."/>
            <person name="Meier B."/>
            <person name="Mihaltcheva S."/>
            <person name="Molinier V."/>
            <person name="Murat C."/>
            <person name="Poggeler S."/>
            <person name="Quandt C.A."/>
            <person name="Sperisen C."/>
            <person name="Tritt A."/>
            <person name="Tisserant E."/>
            <person name="Crous P.W."/>
            <person name="Henrissat B."/>
            <person name="Nehls U."/>
            <person name="Egli S."/>
            <person name="Spatafora J.W."/>
            <person name="Grigoriev I.V."/>
            <person name="Martin F.M."/>
        </authorList>
    </citation>
    <scope>NUCLEOTIDE SEQUENCE [LARGE SCALE GENOMIC DNA]</scope>
    <source>
        <strain evidence="2 3">CBS 459.81</strain>
    </source>
</reference>
<dbReference type="EMBL" id="KV745607">
    <property type="protein sequence ID" value="OCK73951.1"/>
    <property type="molecule type" value="Genomic_DNA"/>
</dbReference>
<sequence length="414" mass="45897">MALTRSAFVAYVALGALALVFCPAPLRPLRDIGAVLCLAWLANHAFSLWEDVGWARRIVNIFLSMNGRSSRRSSRDQEISVPVIAQRLGEWTLRAKPYAIELGQIVRTAVLRAILIVEKFFGGFRFAEAKHTHDRNPCPPRYYALLVTTPPVHVYGPVSDYLSKPSVTPDLLPWDSPNTGSIPPLLRFLVFRTHVAFCLVRKSDWESRKLTLFEKLQKQRFWDLRGQDSGDIGASWTKDQIAAINRIENLGLVDQEKDAADLCTQYYDSLRKGWEYYNIWWNDADFALLLGWLVVGPKTSTKCAVIMKRFDEMRCEEVIAPRDAACGKGFMTGWLLAVGGIGLVAATGGLAAAAIPVLGVATGLGSVVTATGLEIGVGQRSERRKRACSNLGKRIPELEGFFASVEQERRGVGN</sequence>
<keyword evidence="1" id="KW-1133">Transmembrane helix</keyword>
<evidence type="ECO:0000313" key="2">
    <source>
        <dbReference type="EMBL" id="OCK73951.1"/>
    </source>
</evidence>
<dbReference type="AlphaFoldDB" id="A0A8E2DY70"/>
<feature type="transmembrane region" description="Helical" evidence="1">
    <location>
        <begin position="32"/>
        <end position="49"/>
    </location>
</feature>
<organism evidence="2 3">
    <name type="scientific">Lepidopterella palustris CBS 459.81</name>
    <dbReference type="NCBI Taxonomy" id="1314670"/>
    <lineage>
        <taxon>Eukaryota</taxon>
        <taxon>Fungi</taxon>
        <taxon>Dikarya</taxon>
        <taxon>Ascomycota</taxon>
        <taxon>Pezizomycotina</taxon>
        <taxon>Dothideomycetes</taxon>
        <taxon>Pleosporomycetidae</taxon>
        <taxon>Mytilinidiales</taxon>
        <taxon>Argynnaceae</taxon>
        <taxon>Lepidopterella</taxon>
    </lineage>
</organism>
<gene>
    <name evidence="2" type="ORF">K432DRAFT_471703</name>
</gene>
<evidence type="ECO:0000256" key="1">
    <source>
        <dbReference type="SAM" id="Phobius"/>
    </source>
</evidence>
<evidence type="ECO:0000313" key="3">
    <source>
        <dbReference type="Proteomes" id="UP000250266"/>
    </source>
</evidence>
<keyword evidence="1" id="KW-0812">Transmembrane</keyword>
<feature type="transmembrane region" description="Helical" evidence="1">
    <location>
        <begin position="332"/>
        <end position="351"/>
    </location>
</feature>
<dbReference type="Proteomes" id="UP000250266">
    <property type="component" value="Unassembled WGS sequence"/>
</dbReference>
<feature type="transmembrane region" description="Helical" evidence="1">
    <location>
        <begin position="357"/>
        <end position="377"/>
    </location>
</feature>
<protein>
    <submittedName>
        <fullName evidence="2">Uncharacterized protein</fullName>
    </submittedName>
</protein>
<accession>A0A8E2DY70</accession>
<keyword evidence="3" id="KW-1185">Reference proteome</keyword>
<dbReference type="OrthoDB" id="4583723at2759"/>